<dbReference type="Pfam" id="PF01061">
    <property type="entry name" value="ABC2_membrane"/>
    <property type="match status" value="1"/>
</dbReference>
<evidence type="ECO:0000256" key="2">
    <source>
        <dbReference type="ARBA" id="ARBA00022692"/>
    </source>
</evidence>
<dbReference type="Gene3D" id="3.40.1710.10">
    <property type="entry name" value="abc type-2 transporter like domain"/>
    <property type="match status" value="1"/>
</dbReference>
<comment type="subcellular location">
    <subcellularLocation>
        <location evidence="1">Membrane</location>
        <topology evidence="1">Multi-pass membrane protein</topology>
    </subcellularLocation>
</comment>
<feature type="transmembrane region" description="Helical" evidence="6">
    <location>
        <begin position="616"/>
        <end position="636"/>
    </location>
</feature>
<feature type="compositionally biased region" description="Polar residues" evidence="5">
    <location>
        <begin position="868"/>
        <end position="880"/>
    </location>
</feature>
<dbReference type="NCBIfam" id="TIGR03061">
    <property type="entry name" value="pip_yhgE_Nterm"/>
    <property type="match status" value="1"/>
</dbReference>
<proteinExistence type="predicted"/>
<evidence type="ECO:0000313" key="9">
    <source>
        <dbReference type="EMBL" id="OZG49222.1"/>
    </source>
</evidence>
<dbReference type="InterPro" id="IPR017500">
    <property type="entry name" value="Phage_infect_YhgE_N"/>
</dbReference>
<feature type="transmembrane region" description="Helical" evidence="6">
    <location>
        <begin position="677"/>
        <end position="694"/>
    </location>
</feature>
<dbReference type="InterPro" id="IPR013525">
    <property type="entry name" value="ABC2_TM"/>
</dbReference>
<dbReference type="InterPro" id="IPR051328">
    <property type="entry name" value="T7SS_ABC-Transporter"/>
</dbReference>
<feature type="transmembrane region" description="Helical" evidence="6">
    <location>
        <begin position="790"/>
        <end position="807"/>
    </location>
</feature>
<dbReference type="PANTHER" id="PTHR43077">
    <property type="entry name" value="TRANSPORT PERMEASE YVFS-RELATED"/>
    <property type="match status" value="1"/>
</dbReference>
<evidence type="ECO:0000313" key="10">
    <source>
        <dbReference type="Proteomes" id="UP000216004"/>
    </source>
</evidence>
<feature type="transmembrane region" description="Helical" evidence="6">
    <location>
        <begin position="764"/>
        <end position="784"/>
    </location>
</feature>
<dbReference type="RefSeq" id="WP_094723046.1">
    <property type="nucleotide sequence ID" value="NZ_MWWS01000005.1"/>
</dbReference>
<accession>A0A261EQU2</accession>
<feature type="domain" description="ABC-2 type transporter transmembrane" evidence="7">
    <location>
        <begin position="535"/>
        <end position="664"/>
    </location>
</feature>
<feature type="domain" description="DUF3533" evidence="8">
    <location>
        <begin position="48"/>
        <end position="194"/>
    </location>
</feature>
<feature type="region of interest" description="Disordered" evidence="5">
    <location>
        <begin position="831"/>
        <end position="880"/>
    </location>
</feature>
<keyword evidence="3 6" id="KW-1133">Transmembrane helix</keyword>
<evidence type="ECO:0000256" key="5">
    <source>
        <dbReference type="SAM" id="MobiDB-lite"/>
    </source>
</evidence>
<protein>
    <submittedName>
        <fullName evidence="9">Phage infection protein-like protein</fullName>
    </submittedName>
</protein>
<keyword evidence="4 6" id="KW-0472">Membrane</keyword>
<reference evidence="9 10" key="1">
    <citation type="journal article" date="2017" name="BMC Genomics">
        <title>Comparative genomic and phylogenomic analyses of the Bifidobacteriaceae family.</title>
        <authorList>
            <person name="Lugli G.A."/>
            <person name="Milani C."/>
            <person name="Turroni F."/>
            <person name="Duranti S."/>
            <person name="Mancabelli L."/>
            <person name="Mangifesta M."/>
            <person name="Ferrario C."/>
            <person name="Modesto M."/>
            <person name="Mattarelli P."/>
            <person name="Jiri K."/>
            <person name="van Sinderen D."/>
            <person name="Ventura M."/>
        </authorList>
    </citation>
    <scope>NUCLEOTIDE SEQUENCE [LARGE SCALE GENOMIC DNA]</scope>
    <source>
        <strain evidence="9 10">DSM 22924</strain>
    </source>
</reference>
<evidence type="ECO:0000256" key="3">
    <source>
        <dbReference type="ARBA" id="ARBA00022989"/>
    </source>
</evidence>
<dbReference type="Pfam" id="PF12051">
    <property type="entry name" value="DUF3533"/>
    <property type="match status" value="1"/>
</dbReference>
<feature type="transmembrane region" description="Helical" evidence="6">
    <location>
        <begin position="560"/>
        <end position="583"/>
    </location>
</feature>
<feature type="transmembrane region" description="Helical" evidence="6">
    <location>
        <begin position="20"/>
        <end position="38"/>
    </location>
</feature>
<feature type="transmembrane region" description="Helical" evidence="6">
    <location>
        <begin position="590"/>
        <end position="610"/>
    </location>
</feature>
<keyword evidence="10" id="KW-1185">Reference proteome</keyword>
<keyword evidence="2 6" id="KW-0812">Transmembrane</keyword>
<dbReference type="Proteomes" id="UP000216004">
    <property type="component" value="Unassembled WGS sequence"/>
</dbReference>
<dbReference type="InterPro" id="IPR017501">
    <property type="entry name" value="Phage_infect_YhgE_C"/>
</dbReference>
<dbReference type="OrthoDB" id="9811483at2"/>
<evidence type="ECO:0000256" key="1">
    <source>
        <dbReference type="ARBA" id="ARBA00004141"/>
    </source>
</evidence>
<dbReference type="AlphaFoldDB" id="A0A261EQU2"/>
<evidence type="ECO:0000259" key="8">
    <source>
        <dbReference type="Pfam" id="PF12051"/>
    </source>
</evidence>
<sequence length="880" mass="94860">MRNVLAIVKRDGLRLLRVPSAWVILFGLIFIPPLYAWFNVLGFWDPYSNTLNINIAVVNQDKGTDNELTGKVNLGNEIVSQLKENHQLGWQFMDVDEAMAQVKSSKSYAAIVIPEDFSKQLTAVVSDNSARPMLEYYVNEKANALATKVTDTGASTVDRQVNNAFVSTASKVISTAINTTGDKINQTSTNASQETIADITTVRGNLEKARSTIKDVDSQLGQIPGKTGQARQALGQVQNLQNNASQGLSSTSNLLGQTQGSLNEFISSSSTNMDQASTMLSQASGQANLSISQIAGGLTVANSEIGSAANRAQDANAKNAQLLKDLKALNLPGSQDAISQLEKQNADLGQSLTNLQKLNKSTGETVTKTASLADQLNGVTQGTLATGGATRKSLISGALPQLNQGLSTLSTSSGNLSSDISSQGTLIREAYTLLNQIDQTSNSTRKTLGSIENYLSGLDAKLSTISTDLNALGSSNALATYFGEGGKLDVTKVADFMLSPTVLDTKVVYPVASYGSGMAPLFVNLSLWVGAFTLMVIIKLEVDDEGLDNPTPGERYWGRWLLLAPVAAMQGLVTTVGAVLIGVQTASTPLFILTGMVASLVYLSITYALSTTFLHVGKALCIVIVILQIPGTSGLYPIEMMPSFFRRLYPFFPFTYSINALRETIGGFYGNDWGIDMIKLLMFALVFFALGLLGRPRLNNLNRLFAKEIAEGDMIVSEPVERLGNEFPLSQAIAALANKDEYRQTIVNRATRFANLYPKLKRGALIAGILVPAILAITFSYTSATMVNALAAWVIWVLIIIAFLMTIEMTRDRIIRQIRLGNLDDQTIHDMLPSYDSPRRQRKIQARENTTATAPDLEDTADIPLPPETTTTNAQGGEQA</sequence>
<name>A0A261EQU2_9BIFI</name>
<evidence type="ECO:0000259" key="7">
    <source>
        <dbReference type="Pfam" id="PF01061"/>
    </source>
</evidence>
<organism evidence="9 10">
    <name type="scientific">Bombiscardovia coagulans</name>
    <dbReference type="NCBI Taxonomy" id="686666"/>
    <lineage>
        <taxon>Bacteria</taxon>
        <taxon>Bacillati</taxon>
        <taxon>Actinomycetota</taxon>
        <taxon>Actinomycetes</taxon>
        <taxon>Bifidobacteriales</taxon>
        <taxon>Bifidobacteriaceae</taxon>
        <taxon>Bombiscardovia</taxon>
    </lineage>
</organism>
<dbReference type="GO" id="GO:0140359">
    <property type="term" value="F:ABC-type transporter activity"/>
    <property type="evidence" value="ECO:0007669"/>
    <property type="project" value="InterPro"/>
</dbReference>
<dbReference type="EMBL" id="MWWS01000005">
    <property type="protein sequence ID" value="OZG49222.1"/>
    <property type="molecule type" value="Genomic_DNA"/>
</dbReference>
<evidence type="ECO:0000256" key="4">
    <source>
        <dbReference type="ARBA" id="ARBA00023136"/>
    </source>
</evidence>
<dbReference type="PANTHER" id="PTHR43077:SF10">
    <property type="entry name" value="TRANSPORT PERMEASE PROTEIN"/>
    <property type="match status" value="1"/>
</dbReference>
<gene>
    <name evidence="9" type="ORF">BOCO_1031</name>
</gene>
<evidence type="ECO:0000256" key="6">
    <source>
        <dbReference type="SAM" id="Phobius"/>
    </source>
</evidence>
<feature type="transmembrane region" description="Helical" evidence="6">
    <location>
        <begin position="521"/>
        <end position="540"/>
    </location>
</feature>
<dbReference type="NCBIfam" id="TIGR03062">
    <property type="entry name" value="pip_yhgE_Cterm"/>
    <property type="match status" value="1"/>
</dbReference>
<comment type="caution">
    <text evidence="9">The sequence shown here is derived from an EMBL/GenBank/DDBJ whole genome shotgun (WGS) entry which is preliminary data.</text>
</comment>
<dbReference type="InterPro" id="IPR022703">
    <property type="entry name" value="DUF3533"/>
</dbReference>
<dbReference type="GO" id="GO:0016020">
    <property type="term" value="C:membrane"/>
    <property type="evidence" value="ECO:0007669"/>
    <property type="project" value="UniProtKB-SubCell"/>
</dbReference>